<proteinExistence type="predicted"/>
<dbReference type="EMBL" id="LSFN01000035">
    <property type="protein sequence ID" value="OAB72549.1"/>
    <property type="molecule type" value="Genomic_DNA"/>
</dbReference>
<accession>A0A167BXB3</accession>
<organism evidence="1 2">
    <name type="scientific">Paenibacillus crassostreae</name>
    <dbReference type="NCBI Taxonomy" id="1763538"/>
    <lineage>
        <taxon>Bacteria</taxon>
        <taxon>Bacillati</taxon>
        <taxon>Bacillota</taxon>
        <taxon>Bacilli</taxon>
        <taxon>Bacillales</taxon>
        <taxon>Paenibacillaceae</taxon>
        <taxon>Paenibacillus</taxon>
    </lineage>
</organism>
<dbReference type="OrthoDB" id="2639209at2"/>
<dbReference type="Proteomes" id="UP000077134">
    <property type="component" value="Unassembled WGS sequence"/>
</dbReference>
<gene>
    <name evidence="1" type="ORF">PNBC_15930</name>
</gene>
<protein>
    <submittedName>
        <fullName evidence="1">Uncharacterized protein</fullName>
    </submittedName>
</protein>
<evidence type="ECO:0000313" key="2">
    <source>
        <dbReference type="Proteomes" id="UP000077134"/>
    </source>
</evidence>
<reference evidence="1 2" key="1">
    <citation type="submission" date="2016-02" db="EMBL/GenBank/DDBJ databases">
        <title>Paenibacillus sp. LPB0068, isolated from Crassostrea gigas.</title>
        <authorList>
            <person name="Shin S.-K."/>
            <person name="Yi H."/>
        </authorList>
    </citation>
    <scope>NUCLEOTIDE SEQUENCE [LARGE SCALE GENOMIC DNA]</scope>
    <source>
        <strain evidence="1 2">LPB0068</strain>
    </source>
</reference>
<evidence type="ECO:0000313" key="1">
    <source>
        <dbReference type="EMBL" id="OAB72549.1"/>
    </source>
</evidence>
<dbReference type="KEGG" id="pcx:LPB68_09485"/>
<dbReference type="STRING" id="1763538.LPB68_09485"/>
<dbReference type="AlphaFoldDB" id="A0A167BXB3"/>
<name>A0A167BXB3_9BACL</name>
<sequence>MECIVHFEVKHKAEVKQLRGIIFIDDKQQPGDDELLEMFRDMNYNVTIADRDLLLFKPVDPASEYTSIRITELDKGEERYTEDRDLKSILSNLL</sequence>
<keyword evidence="2" id="KW-1185">Reference proteome</keyword>
<comment type="caution">
    <text evidence="1">The sequence shown here is derived from an EMBL/GenBank/DDBJ whole genome shotgun (WGS) entry which is preliminary data.</text>
</comment>